<dbReference type="Proteomes" id="UP001151760">
    <property type="component" value="Unassembled WGS sequence"/>
</dbReference>
<evidence type="ECO:0000259" key="3">
    <source>
        <dbReference type="Pfam" id="PF13976"/>
    </source>
</evidence>
<proteinExistence type="predicted"/>
<feature type="region of interest" description="Disordered" evidence="2">
    <location>
        <begin position="495"/>
        <end position="557"/>
    </location>
</feature>
<dbReference type="Pfam" id="PF13976">
    <property type="entry name" value="gag_pre-integrs"/>
    <property type="match status" value="1"/>
</dbReference>
<reference evidence="4" key="2">
    <citation type="submission" date="2022-01" db="EMBL/GenBank/DDBJ databases">
        <authorList>
            <person name="Yamashiro T."/>
            <person name="Shiraishi A."/>
            <person name="Satake H."/>
            <person name="Nakayama K."/>
        </authorList>
    </citation>
    <scope>NUCLEOTIDE SEQUENCE</scope>
</reference>
<protein>
    <submittedName>
        <fullName evidence="4">Ribonuclease H-like domain-containing protein</fullName>
    </submittedName>
</protein>
<dbReference type="InterPro" id="IPR025724">
    <property type="entry name" value="GAG-pre-integrase_dom"/>
</dbReference>
<feature type="compositionally biased region" description="Basic and acidic residues" evidence="2">
    <location>
        <begin position="514"/>
        <end position="524"/>
    </location>
</feature>
<keyword evidence="1" id="KW-0175">Coiled coil</keyword>
<evidence type="ECO:0000313" key="4">
    <source>
        <dbReference type="EMBL" id="GJT24806.1"/>
    </source>
</evidence>
<feature type="compositionally biased region" description="Polar residues" evidence="2">
    <location>
        <begin position="495"/>
        <end position="507"/>
    </location>
</feature>
<dbReference type="EMBL" id="BQNB010014164">
    <property type="protein sequence ID" value="GJT24806.1"/>
    <property type="molecule type" value="Genomic_DNA"/>
</dbReference>
<evidence type="ECO:0000256" key="1">
    <source>
        <dbReference type="SAM" id="Coils"/>
    </source>
</evidence>
<organism evidence="4 5">
    <name type="scientific">Tanacetum coccineum</name>
    <dbReference type="NCBI Taxonomy" id="301880"/>
    <lineage>
        <taxon>Eukaryota</taxon>
        <taxon>Viridiplantae</taxon>
        <taxon>Streptophyta</taxon>
        <taxon>Embryophyta</taxon>
        <taxon>Tracheophyta</taxon>
        <taxon>Spermatophyta</taxon>
        <taxon>Magnoliopsida</taxon>
        <taxon>eudicotyledons</taxon>
        <taxon>Gunneridae</taxon>
        <taxon>Pentapetalae</taxon>
        <taxon>asterids</taxon>
        <taxon>campanulids</taxon>
        <taxon>Asterales</taxon>
        <taxon>Asteraceae</taxon>
        <taxon>Asteroideae</taxon>
        <taxon>Anthemideae</taxon>
        <taxon>Anthemidinae</taxon>
        <taxon>Tanacetum</taxon>
    </lineage>
</organism>
<feature type="coiled-coil region" evidence="1">
    <location>
        <begin position="447"/>
        <end position="481"/>
    </location>
</feature>
<feature type="domain" description="GAG-pre-integrase" evidence="3">
    <location>
        <begin position="37"/>
        <end position="110"/>
    </location>
</feature>
<evidence type="ECO:0000313" key="5">
    <source>
        <dbReference type="Proteomes" id="UP001151760"/>
    </source>
</evidence>
<keyword evidence="5" id="KW-1185">Reference proteome</keyword>
<reference evidence="4" key="1">
    <citation type="journal article" date="2022" name="Int. J. Mol. Sci.">
        <title>Draft Genome of Tanacetum Coccineum: Genomic Comparison of Closely Related Tanacetum-Family Plants.</title>
        <authorList>
            <person name="Yamashiro T."/>
            <person name="Shiraishi A."/>
            <person name="Nakayama K."/>
            <person name="Satake H."/>
        </authorList>
    </citation>
    <scope>NUCLEOTIDE SEQUENCE</scope>
</reference>
<evidence type="ECO:0000256" key="2">
    <source>
        <dbReference type="SAM" id="MobiDB-lite"/>
    </source>
</evidence>
<comment type="caution">
    <text evidence="4">The sequence shown here is derived from an EMBL/GenBank/DDBJ whole genome shotgun (WGS) entry which is preliminary data.</text>
</comment>
<name>A0ABQ5CCK9_9ASTR</name>
<sequence length="557" mass="62314">MTGNKSYLLYYEEINGGFVAFGGDTKGGRITVPRKDNMYSVDLKNIVPSGGLTCLFAKATLDESNLWHRRLGHINFKTLNKLVRGNLVRGLPSKIFENNHTCVACQKGKQHKASCALRKSAANLGVNAMTLLEVAARFANNGGLLRSLTCRIKQEELALTGNPLQEVVNFLRQKLMSWQCKKQTIVASFYYEAEDSYEKKLIQVIKIHTDHNVADLLTKAFDVSRFNFLIASIGLISETQKPKKAKRTTEISQSSRPIHLVADETVYKEWEDRMERAATTASSLVAEQDSGSGPRCQDTILGGAEAQIRFEAASKQSNDPPLSRVNTLGSGEDSMKLMELMEHCTKLSELFWASAKAKIVNGERQIQALVDKKKVIITETSIRSDLKLDDAEGIDCLPTALIFAELERMGAKTTAWNEFSSTMASAIICLATNQKFNFSKYIFDNIVKHLEEKVLDLEKSKTAQAKEIASLKKRVKQLEKRRKLRTPRLKRLRKVSSTSRVESSNDVSLGDQEDASKQGRKITDLDADAEVTLVDETQEMNNDNLTFDTDVLEEQEK</sequence>
<accession>A0ABQ5CCK9</accession>
<gene>
    <name evidence="4" type="ORF">Tco_0894743</name>
</gene>